<dbReference type="GO" id="GO:0032040">
    <property type="term" value="C:small-subunit processome"/>
    <property type="evidence" value="ECO:0007669"/>
    <property type="project" value="TreeGrafter"/>
</dbReference>
<comment type="similarity">
    <text evidence="1 4">Belongs to the eukaryotic ribosomal protein eS7 family.</text>
</comment>
<evidence type="ECO:0000313" key="6">
    <source>
        <dbReference type="Proteomes" id="UP001162131"/>
    </source>
</evidence>
<dbReference type="AlphaFoldDB" id="A0AAU9IQG8"/>
<evidence type="ECO:0000256" key="2">
    <source>
        <dbReference type="ARBA" id="ARBA00022980"/>
    </source>
</evidence>
<evidence type="ECO:0000313" key="5">
    <source>
        <dbReference type="EMBL" id="CAG9315718.1"/>
    </source>
</evidence>
<dbReference type="PANTHER" id="PTHR11278">
    <property type="entry name" value="40S RIBOSOMAL PROTEIN S7"/>
    <property type="match status" value="1"/>
</dbReference>
<dbReference type="GO" id="GO:0006364">
    <property type="term" value="P:rRNA processing"/>
    <property type="evidence" value="ECO:0007669"/>
    <property type="project" value="TreeGrafter"/>
</dbReference>
<dbReference type="PANTHER" id="PTHR11278:SF0">
    <property type="entry name" value="SMALL RIBOSOMAL SUBUNIT PROTEIN ES7"/>
    <property type="match status" value="1"/>
</dbReference>
<keyword evidence="3 4" id="KW-0687">Ribonucleoprotein</keyword>
<gene>
    <name evidence="5" type="ORF">BSTOLATCC_MIC14468</name>
</gene>
<dbReference type="GO" id="GO:0006412">
    <property type="term" value="P:translation"/>
    <property type="evidence" value="ECO:0007669"/>
    <property type="project" value="InterPro"/>
</dbReference>
<accession>A0AAU9IQG8</accession>
<evidence type="ECO:0000256" key="3">
    <source>
        <dbReference type="ARBA" id="ARBA00023274"/>
    </source>
</evidence>
<proteinExistence type="inferred from homology"/>
<dbReference type="InterPro" id="IPR000554">
    <property type="entry name" value="Ribosomal_eS7"/>
</dbReference>
<dbReference type="GO" id="GO:0030686">
    <property type="term" value="C:90S preribosome"/>
    <property type="evidence" value="ECO:0007669"/>
    <property type="project" value="TreeGrafter"/>
</dbReference>
<dbReference type="GO" id="GO:0003735">
    <property type="term" value="F:structural constituent of ribosome"/>
    <property type="evidence" value="ECO:0007669"/>
    <property type="project" value="InterPro"/>
</dbReference>
<keyword evidence="6" id="KW-1185">Reference proteome</keyword>
<organism evidence="5 6">
    <name type="scientific">Blepharisma stoltei</name>
    <dbReference type="NCBI Taxonomy" id="1481888"/>
    <lineage>
        <taxon>Eukaryota</taxon>
        <taxon>Sar</taxon>
        <taxon>Alveolata</taxon>
        <taxon>Ciliophora</taxon>
        <taxon>Postciliodesmatophora</taxon>
        <taxon>Heterotrichea</taxon>
        <taxon>Heterotrichida</taxon>
        <taxon>Blepharismidae</taxon>
        <taxon>Blepharisma</taxon>
    </lineage>
</organism>
<comment type="caution">
    <text evidence="5">The sequence shown here is derived from an EMBL/GenBank/DDBJ whole genome shotgun (WGS) entry which is preliminary data.</text>
</comment>
<reference evidence="5" key="1">
    <citation type="submission" date="2021-09" db="EMBL/GenBank/DDBJ databases">
        <authorList>
            <consortium name="AG Swart"/>
            <person name="Singh M."/>
            <person name="Singh A."/>
            <person name="Seah K."/>
            <person name="Emmerich C."/>
        </authorList>
    </citation>
    <scope>NUCLEOTIDE SEQUENCE</scope>
    <source>
        <strain evidence="5">ATCC30299</strain>
    </source>
</reference>
<dbReference type="Pfam" id="PF01251">
    <property type="entry name" value="Ribosomal_S7e"/>
    <property type="match status" value="1"/>
</dbReference>
<protein>
    <recommendedName>
        <fullName evidence="4">40S ribosomal protein S7</fullName>
    </recommendedName>
</protein>
<dbReference type="Proteomes" id="UP001162131">
    <property type="component" value="Unassembled WGS sequence"/>
</dbReference>
<dbReference type="GO" id="GO:0042274">
    <property type="term" value="P:ribosomal small subunit biogenesis"/>
    <property type="evidence" value="ECO:0007669"/>
    <property type="project" value="TreeGrafter"/>
</dbReference>
<evidence type="ECO:0000256" key="1">
    <source>
        <dbReference type="ARBA" id="ARBA00007820"/>
    </source>
</evidence>
<dbReference type="EMBL" id="CAJZBQ010000014">
    <property type="protein sequence ID" value="CAG9315718.1"/>
    <property type="molecule type" value="Genomic_DNA"/>
</dbReference>
<name>A0AAU9IQG8_9CILI</name>
<sequence length="196" mass="22531">MSDHRNKIIKKGSEPSEFEYHVAQALGEIEASASDLKGELKDVFITGASEFEGKFRGAVRQAVIIMFHYRSLAAVRKIYARLLGELEKRFSRPVAIIFSRTILPKYLKSKGQQKRPYSRTLTSVHEAILDDLVFPASILGKRMRIKTDGKRIFKVLLDPKDREKLEEKLDTLCAVYNKLTNKELVFEFPLNREFPV</sequence>
<evidence type="ECO:0000256" key="4">
    <source>
        <dbReference type="RuleBase" id="RU364105"/>
    </source>
</evidence>
<dbReference type="GO" id="GO:0022627">
    <property type="term" value="C:cytosolic small ribosomal subunit"/>
    <property type="evidence" value="ECO:0007669"/>
    <property type="project" value="TreeGrafter"/>
</dbReference>
<keyword evidence="2 4" id="KW-0689">Ribosomal protein</keyword>